<feature type="non-terminal residue" evidence="2">
    <location>
        <position position="1"/>
    </location>
</feature>
<accession>A0ABC8T4A2</accession>
<organism evidence="2 3">
    <name type="scientific">Ilex paraguariensis</name>
    <name type="common">yerba mate</name>
    <dbReference type="NCBI Taxonomy" id="185542"/>
    <lineage>
        <taxon>Eukaryota</taxon>
        <taxon>Viridiplantae</taxon>
        <taxon>Streptophyta</taxon>
        <taxon>Embryophyta</taxon>
        <taxon>Tracheophyta</taxon>
        <taxon>Spermatophyta</taxon>
        <taxon>Magnoliopsida</taxon>
        <taxon>eudicotyledons</taxon>
        <taxon>Gunneridae</taxon>
        <taxon>Pentapetalae</taxon>
        <taxon>asterids</taxon>
        <taxon>campanulids</taxon>
        <taxon>Aquifoliales</taxon>
        <taxon>Aquifoliaceae</taxon>
        <taxon>Ilex</taxon>
    </lineage>
</organism>
<dbReference type="EMBL" id="CAUOFW020004158">
    <property type="protein sequence ID" value="CAK9164063.1"/>
    <property type="molecule type" value="Genomic_DNA"/>
</dbReference>
<comment type="caution">
    <text evidence="2">The sequence shown here is derived from an EMBL/GenBank/DDBJ whole genome shotgun (WGS) entry which is preliminary data.</text>
</comment>
<protein>
    <submittedName>
        <fullName evidence="2">Uncharacterized protein</fullName>
    </submittedName>
</protein>
<evidence type="ECO:0000313" key="3">
    <source>
        <dbReference type="Proteomes" id="UP001642360"/>
    </source>
</evidence>
<gene>
    <name evidence="1" type="ORF">ILEXP_LOCUS26703</name>
    <name evidence="2" type="ORF">ILEXP_LOCUS33146</name>
</gene>
<evidence type="ECO:0000313" key="2">
    <source>
        <dbReference type="EMBL" id="CAK9164063.1"/>
    </source>
</evidence>
<reference evidence="2 3" key="1">
    <citation type="submission" date="2024-02" db="EMBL/GenBank/DDBJ databases">
        <authorList>
            <person name="Vignale AGUSTIN F."/>
            <person name="Sosa J E."/>
            <person name="Modenutti C."/>
        </authorList>
    </citation>
    <scope>NUCLEOTIDE SEQUENCE [LARGE SCALE GENOMIC DNA]</scope>
</reference>
<dbReference type="Proteomes" id="UP001642360">
    <property type="component" value="Unassembled WGS sequence"/>
</dbReference>
<proteinExistence type="predicted"/>
<keyword evidence="3" id="KW-1185">Reference proteome</keyword>
<sequence length="52" mass="5618">ALAGANAGYRMRGCGHRLGARGHRQGQLCRALRWVDKGQSRAGLGDVREAWA</sequence>
<dbReference type="AlphaFoldDB" id="A0ABC8T4A2"/>
<dbReference type="EMBL" id="CAUOFW020003114">
    <property type="protein sequence ID" value="CAK9158094.1"/>
    <property type="molecule type" value="Genomic_DNA"/>
</dbReference>
<evidence type="ECO:0000313" key="1">
    <source>
        <dbReference type="EMBL" id="CAK9158094.1"/>
    </source>
</evidence>
<name>A0ABC8T4A2_9AQUA</name>